<sequence>MKVRTLGRHCREGLLNLGRNGWMTVASISAVAVTLLILGVFVVMAWNVQNLSRQVEQQVQMNVILKDGTTPEQIKAVQQWLVARPDVAKVTFVSKEQGLANLRASLKQDSNLLDGLDKQNPLPDKFVVQAKDPRMTGQVAAAIEKLPEVDSVRYARDMVERLFQVTRIVRDIGLIFIVGLLFTAMFLIANTIKLTIFARRREIEIMKLVGATNGFIRWPFFVEGIFLGALGALFPIVVIVVAYRYLVDAVPSFYYFQLVPAHPLLEQMAALLLGGGGFYRGLGQRGIDAALPAGVRKGKKFPRLGLRRVRRDGQWLMEENGRARAVCHDSRSDGAPGRVNRPDCLDAAIVSAAEIGQDTR</sequence>
<evidence type="ECO:0000313" key="1">
    <source>
        <dbReference type="EMBL" id="CAB3389829.1"/>
    </source>
</evidence>
<protein>
    <submittedName>
        <fullName evidence="1">Cell-division ABC transporter (Modular protein)</fullName>
    </submittedName>
</protein>
<name>A0ACA8Z5K9_9BACL</name>
<gene>
    <name evidence="1" type="ORF">FAVT5_0556</name>
</gene>
<reference evidence="1" key="1">
    <citation type="submission" date="2020-04" db="EMBL/GenBank/DDBJ databases">
        <authorList>
            <person name="Hogendoorn C."/>
        </authorList>
    </citation>
    <scope>NUCLEOTIDE SEQUENCE</scope>
    <source>
        <strain evidence="1">FAVT5</strain>
    </source>
</reference>
<dbReference type="EMBL" id="LR792684">
    <property type="protein sequence ID" value="CAB3389829.1"/>
    <property type="molecule type" value="Genomic_DNA"/>
</dbReference>
<accession>A0ACA8Z5K9</accession>
<evidence type="ECO:0000313" key="2">
    <source>
        <dbReference type="Proteomes" id="UP000501793"/>
    </source>
</evidence>
<keyword evidence="2" id="KW-1185">Reference proteome</keyword>
<dbReference type="Proteomes" id="UP000501793">
    <property type="component" value="Chromosome"/>
</dbReference>
<proteinExistence type="predicted"/>
<organism evidence="1 2">
    <name type="scientific">Kyrpidia spormannii</name>
    <dbReference type="NCBI Taxonomy" id="2055160"/>
    <lineage>
        <taxon>Bacteria</taxon>
        <taxon>Bacillati</taxon>
        <taxon>Bacillota</taxon>
        <taxon>Bacilli</taxon>
        <taxon>Bacillales</taxon>
        <taxon>Alicyclobacillaceae</taxon>
        <taxon>Kyrpidia</taxon>
    </lineage>
</organism>